<reference evidence="1" key="2">
    <citation type="journal article" date="2015" name="Data Brief">
        <title>Shoot transcriptome of the giant reed, Arundo donax.</title>
        <authorList>
            <person name="Barrero R.A."/>
            <person name="Guerrero F.D."/>
            <person name="Moolhuijzen P."/>
            <person name="Goolsby J.A."/>
            <person name="Tidwell J."/>
            <person name="Bellgard S.E."/>
            <person name="Bellgard M.I."/>
        </authorList>
    </citation>
    <scope>NUCLEOTIDE SEQUENCE</scope>
    <source>
        <tissue evidence="1">Shoot tissue taken approximately 20 cm above the soil surface</tissue>
    </source>
</reference>
<evidence type="ECO:0000313" key="1">
    <source>
        <dbReference type="EMBL" id="JAD22663.1"/>
    </source>
</evidence>
<proteinExistence type="predicted"/>
<sequence>MMCQHFFMKRPLNPSGPGDLSIGMFLITLSISSLVKGSDNPSR</sequence>
<accession>A0A0A8YBC2</accession>
<protein>
    <submittedName>
        <fullName evidence="1">Uncharacterized protein</fullName>
    </submittedName>
</protein>
<organism evidence="1">
    <name type="scientific">Arundo donax</name>
    <name type="common">Giant reed</name>
    <name type="synonym">Donax arundinaceus</name>
    <dbReference type="NCBI Taxonomy" id="35708"/>
    <lineage>
        <taxon>Eukaryota</taxon>
        <taxon>Viridiplantae</taxon>
        <taxon>Streptophyta</taxon>
        <taxon>Embryophyta</taxon>
        <taxon>Tracheophyta</taxon>
        <taxon>Spermatophyta</taxon>
        <taxon>Magnoliopsida</taxon>
        <taxon>Liliopsida</taxon>
        <taxon>Poales</taxon>
        <taxon>Poaceae</taxon>
        <taxon>PACMAD clade</taxon>
        <taxon>Arundinoideae</taxon>
        <taxon>Arundineae</taxon>
        <taxon>Arundo</taxon>
    </lineage>
</organism>
<dbReference type="EMBL" id="GBRH01275232">
    <property type="protein sequence ID" value="JAD22663.1"/>
    <property type="molecule type" value="Transcribed_RNA"/>
</dbReference>
<name>A0A0A8YBC2_ARUDO</name>
<dbReference type="AlphaFoldDB" id="A0A0A8YBC2"/>
<reference evidence="1" key="1">
    <citation type="submission" date="2014-09" db="EMBL/GenBank/DDBJ databases">
        <authorList>
            <person name="Magalhaes I.L.F."/>
            <person name="Oliveira U."/>
            <person name="Santos F.R."/>
            <person name="Vidigal T.H.D.A."/>
            <person name="Brescovit A.D."/>
            <person name="Santos A.J."/>
        </authorList>
    </citation>
    <scope>NUCLEOTIDE SEQUENCE</scope>
    <source>
        <tissue evidence="1">Shoot tissue taken approximately 20 cm above the soil surface</tissue>
    </source>
</reference>